<sequence>MKLKRGIIGAKSTLLAAPNYLSPTVTYTRTGIATGVTPTNDTYEVAANVPRYNAVGDLIWEGQRTNLVVNPRWEGAVAGTPGTLPSSTGTFIAPTGITREVVGVTTVNGAAEYQVRFAGTPSSTGEITVYPLPAATAAATGANVVTAVQARIVAGSLTNITSVSLRVLEYLGVAYVREGALAISLTASRTSFSFVRTMGAGVDSAIIAYTIIGVAGQPMDITLGLALPEVELAPFSSSAILPPIGAPAISTRGADTGRFNVTPTGSIVFAARPGQAAPTGFSQVFMSVNDGFDSNRWDFVCVPGGNDIRLQRVVANIGSNTASLGTQVPGTMIYCAMSWDSVGNGAAKTRGGTYRTIASGPTGMTGGRLGNRISGLASLFGSIAYVAVLPNRYLTEAEMDVELAKLVGYT</sequence>
<name>A0A6J5P2R9_9CAUD</name>
<evidence type="ECO:0000313" key="1">
    <source>
        <dbReference type="EMBL" id="CAB4163638.1"/>
    </source>
</evidence>
<protein>
    <submittedName>
        <fullName evidence="1">Uncharacterized protein</fullName>
    </submittedName>
</protein>
<gene>
    <name evidence="1" type="ORF">UFOVP810_38</name>
</gene>
<dbReference type="EMBL" id="LR796744">
    <property type="protein sequence ID" value="CAB4163638.1"/>
    <property type="molecule type" value="Genomic_DNA"/>
</dbReference>
<organism evidence="1">
    <name type="scientific">uncultured Caudovirales phage</name>
    <dbReference type="NCBI Taxonomy" id="2100421"/>
    <lineage>
        <taxon>Viruses</taxon>
        <taxon>Duplodnaviria</taxon>
        <taxon>Heunggongvirae</taxon>
        <taxon>Uroviricota</taxon>
        <taxon>Caudoviricetes</taxon>
        <taxon>Peduoviridae</taxon>
        <taxon>Maltschvirus</taxon>
        <taxon>Maltschvirus maltsch</taxon>
    </lineage>
</organism>
<reference evidence="1" key="1">
    <citation type="submission" date="2020-04" db="EMBL/GenBank/DDBJ databases">
        <authorList>
            <person name="Chiriac C."/>
            <person name="Salcher M."/>
            <person name="Ghai R."/>
            <person name="Kavagutti S V."/>
        </authorList>
    </citation>
    <scope>NUCLEOTIDE SEQUENCE</scope>
</reference>
<accession>A0A6J5P2R9</accession>
<proteinExistence type="predicted"/>